<organism evidence="3 4">
    <name type="scientific">Limobrevibacterium gyesilva</name>
    <dbReference type="NCBI Taxonomy" id="2991712"/>
    <lineage>
        <taxon>Bacteria</taxon>
        <taxon>Pseudomonadati</taxon>
        <taxon>Pseudomonadota</taxon>
        <taxon>Alphaproteobacteria</taxon>
        <taxon>Acetobacterales</taxon>
        <taxon>Acetobacteraceae</taxon>
        <taxon>Limobrevibacterium</taxon>
    </lineage>
</organism>
<dbReference type="InterPro" id="IPR013691">
    <property type="entry name" value="MeTrfase_14"/>
</dbReference>
<dbReference type="GO" id="GO:0032259">
    <property type="term" value="P:methylation"/>
    <property type="evidence" value="ECO:0007669"/>
    <property type="project" value="UniProtKB-KW"/>
</dbReference>
<dbReference type="PANTHER" id="PTHR43861">
    <property type="entry name" value="TRANS-ACONITATE 2-METHYLTRANSFERASE-RELATED"/>
    <property type="match status" value="1"/>
</dbReference>
<keyword evidence="3" id="KW-0489">Methyltransferase</keyword>
<reference evidence="3" key="2">
    <citation type="submission" date="2022-10" db="EMBL/GenBank/DDBJ databases">
        <authorList>
            <person name="Trinh H.N."/>
        </authorList>
    </citation>
    <scope>NUCLEOTIDE SEQUENCE</scope>
    <source>
        <strain evidence="3">RN2-1</strain>
    </source>
</reference>
<dbReference type="PANTHER" id="PTHR43861:SF5">
    <property type="entry name" value="BLL5978 PROTEIN"/>
    <property type="match status" value="1"/>
</dbReference>
<dbReference type="GO" id="GO:0008168">
    <property type="term" value="F:methyltransferase activity"/>
    <property type="evidence" value="ECO:0007669"/>
    <property type="project" value="UniProtKB-KW"/>
</dbReference>
<feature type="domain" description="Methyltransferase putative zinc binding" evidence="1">
    <location>
        <begin position="8"/>
        <end position="69"/>
    </location>
</feature>
<sequence length="412" mass="45062">MTKPSPTCRSCGHVPLSPILSLGETPLANALLSRAQLATTEPRFPLDLAFCPECTLVQITQSVPPEMMFREYMYFSSFSDTMLEHARTIAERMIAERKLGPGSLVIEIASNDGYLLKNYLQHGVPVLGVEPASNIAKVAREQHGIDTIEEFFGTEIARSLATEGRQADVLHANNVLAHVPDLNGFIGGIATVLKLNGIAVIEVPFLLDMFDKLEFDTIYHEHLCYFSLTALDALFRRHGLSVVDVERHKIHGGSLRLFAAKAASGQAASPAVAALLAEEAAWHVRDYKRYQDFGARVGVLKADLVGLLTRLKGEGKTVAAYGASAKGATLLNTFGIGSQFLDYIVDRSTVKQGHFAPGTHLEILSPDVLARRKPDYLLLLAWNFADEILRQQNAYREAGGRFIIPIPTVAVV</sequence>
<evidence type="ECO:0000259" key="2">
    <source>
        <dbReference type="Pfam" id="PF08484"/>
    </source>
</evidence>
<evidence type="ECO:0000313" key="4">
    <source>
        <dbReference type="Proteomes" id="UP001165679"/>
    </source>
</evidence>
<keyword evidence="3" id="KW-0808">Transferase</keyword>
<keyword evidence="4" id="KW-1185">Reference proteome</keyword>
<name>A0AA42CGE5_9PROT</name>
<dbReference type="Gene3D" id="3.40.50.720">
    <property type="entry name" value="NAD(P)-binding Rossmann-like Domain"/>
    <property type="match status" value="1"/>
</dbReference>
<dbReference type="SUPFAM" id="SSF53335">
    <property type="entry name" value="S-adenosyl-L-methionine-dependent methyltransferases"/>
    <property type="match status" value="1"/>
</dbReference>
<dbReference type="Pfam" id="PF08484">
    <property type="entry name" value="Methyltransf_14"/>
    <property type="match status" value="1"/>
</dbReference>
<dbReference type="EMBL" id="JAPDNT010000002">
    <property type="protein sequence ID" value="MCW3473927.1"/>
    <property type="molecule type" value="Genomic_DNA"/>
</dbReference>
<dbReference type="Gene3D" id="3.40.50.150">
    <property type="entry name" value="Vaccinia Virus protein VP39"/>
    <property type="match status" value="1"/>
</dbReference>
<evidence type="ECO:0000313" key="3">
    <source>
        <dbReference type="EMBL" id="MCW3473927.1"/>
    </source>
</evidence>
<gene>
    <name evidence="3" type="ORF">OL599_04990</name>
</gene>
<dbReference type="Proteomes" id="UP001165679">
    <property type="component" value="Unassembled WGS sequence"/>
</dbReference>
<feature type="domain" description="C-methyltransferase" evidence="2">
    <location>
        <begin position="250"/>
        <end position="407"/>
    </location>
</feature>
<dbReference type="InterPro" id="IPR038576">
    <property type="entry name" value="Methyltransf_Zn-bd_dom_put_sf"/>
</dbReference>
<proteinExistence type="predicted"/>
<reference evidence="3" key="1">
    <citation type="submission" date="2022-09" db="EMBL/GenBank/DDBJ databases">
        <title>Rhodovastum sp. nov. RN2-1 isolated from soil in Seongnam, South Korea.</title>
        <authorList>
            <person name="Le N.T."/>
        </authorList>
    </citation>
    <scope>NUCLEOTIDE SEQUENCE</scope>
    <source>
        <strain evidence="3">RN2-1</strain>
    </source>
</reference>
<dbReference type="Pfam" id="PF08421">
    <property type="entry name" value="Methyltransf_13"/>
    <property type="match status" value="1"/>
</dbReference>
<dbReference type="InterPro" id="IPR029063">
    <property type="entry name" value="SAM-dependent_MTases_sf"/>
</dbReference>
<dbReference type="Pfam" id="PF13489">
    <property type="entry name" value="Methyltransf_23"/>
    <property type="match status" value="1"/>
</dbReference>
<dbReference type="RefSeq" id="WP_264712546.1">
    <property type="nucleotide sequence ID" value="NZ_JAPDNT010000002.1"/>
</dbReference>
<accession>A0AA42CGE5</accession>
<dbReference type="AlphaFoldDB" id="A0AA42CGE5"/>
<comment type="caution">
    <text evidence="3">The sequence shown here is derived from an EMBL/GenBank/DDBJ whole genome shotgun (WGS) entry which is preliminary data.</text>
</comment>
<dbReference type="Gene3D" id="6.20.50.110">
    <property type="entry name" value="Methyltransferase, zinc-binding domain"/>
    <property type="match status" value="1"/>
</dbReference>
<evidence type="ECO:0000259" key="1">
    <source>
        <dbReference type="Pfam" id="PF08421"/>
    </source>
</evidence>
<dbReference type="InterPro" id="IPR013630">
    <property type="entry name" value="Methyltransf_Zn-bd_dom_put"/>
</dbReference>
<dbReference type="Gene3D" id="6.10.250.3100">
    <property type="match status" value="1"/>
</dbReference>
<protein>
    <submittedName>
        <fullName evidence="3">Class I SAM-dependent methyltransferase</fullName>
    </submittedName>
</protein>